<proteinExistence type="predicted"/>
<dbReference type="Proteomes" id="UP000799424">
    <property type="component" value="Unassembled WGS sequence"/>
</dbReference>
<evidence type="ECO:0000313" key="2">
    <source>
        <dbReference type="Proteomes" id="UP000799424"/>
    </source>
</evidence>
<reference evidence="1" key="1">
    <citation type="journal article" date="2020" name="Stud. Mycol.">
        <title>101 Dothideomycetes genomes: a test case for predicting lifestyles and emergence of pathogens.</title>
        <authorList>
            <person name="Haridas S."/>
            <person name="Albert R."/>
            <person name="Binder M."/>
            <person name="Bloem J."/>
            <person name="Labutti K."/>
            <person name="Salamov A."/>
            <person name="Andreopoulos B."/>
            <person name="Baker S."/>
            <person name="Barry K."/>
            <person name="Bills G."/>
            <person name="Bluhm B."/>
            <person name="Cannon C."/>
            <person name="Castanera R."/>
            <person name="Culley D."/>
            <person name="Daum C."/>
            <person name="Ezra D."/>
            <person name="Gonzalez J."/>
            <person name="Henrissat B."/>
            <person name="Kuo A."/>
            <person name="Liang C."/>
            <person name="Lipzen A."/>
            <person name="Lutzoni F."/>
            <person name="Magnuson J."/>
            <person name="Mondo S."/>
            <person name="Nolan M."/>
            <person name="Ohm R."/>
            <person name="Pangilinan J."/>
            <person name="Park H.-J."/>
            <person name="Ramirez L."/>
            <person name="Alfaro M."/>
            <person name="Sun H."/>
            <person name="Tritt A."/>
            <person name="Yoshinaga Y."/>
            <person name="Zwiers L.-H."/>
            <person name="Turgeon B."/>
            <person name="Goodwin S."/>
            <person name="Spatafora J."/>
            <person name="Crous P."/>
            <person name="Grigoriev I."/>
        </authorList>
    </citation>
    <scope>NUCLEOTIDE SEQUENCE</scope>
    <source>
        <strain evidence="1">CBS 113818</strain>
    </source>
</reference>
<dbReference type="OrthoDB" id="3801271at2759"/>
<keyword evidence="2" id="KW-1185">Reference proteome</keyword>
<evidence type="ECO:0008006" key="3">
    <source>
        <dbReference type="Google" id="ProtNLM"/>
    </source>
</evidence>
<sequence>MSLDALSTELDDEIVRRLAKSELEALSRTTKYYRALSEPYLYKNPEFATNEARRIILLFQTIVRRQELAKYIRSFTVTPDQGLNAHSTFTQADDTEMWQNVTIVKEVIAKITQRRDLKLTLRWFGLVFGGEPLFDGALAIILCLALNLEHLDLAASRDDMLSITLVALNYTWRSDDNNANTSAIPFRKLRNLSIEAKGDHQVPHLPWLSILRTKSKDRGKINPQLFCFPYLDDGLGTRLSTLDIRGVNFDPYWLESTLSRPQFAGLKQLMISRQDSGTSEVPDLDFDLESQGWFEYDFERMSEAICNCLPGLEVLEWSRHARHPRYHHLHSFGSLKDLDKLWSMELLIEGNDAYHLNEPRVDLPASLTDFHISNLIPGHWAMGHILEVARDLGLRRLELSICMENVWSGVMETRELGLHKRNYFTNAVSGLSVAGSEMRVWRQEGLFAEKLLFAPGFTEPWPQWKDVDMECWCEADHVAYYDERLRQLIGV</sequence>
<protein>
    <recommendedName>
        <fullName evidence="3">F-box domain-containing protein</fullName>
    </recommendedName>
</protein>
<organism evidence="1 2">
    <name type="scientific">Ophiobolus disseminans</name>
    <dbReference type="NCBI Taxonomy" id="1469910"/>
    <lineage>
        <taxon>Eukaryota</taxon>
        <taxon>Fungi</taxon>
        <taxon>Dikarya</taxon>
        <taxon>Ascomycota</taxon>
        <taxon>Pezizomycotina</taxon>
        <taxon>Dothideomycetes</taxon>
        <taxon>Pleosporomycetidae</taxon>
        <taxon>Pleosporales</taxon>
        <taxon>Pleosporineae</taxon>
        <taxon>Phaeosphaeriaceae</taxon>
        <taxon>Ophiobolus</taxon>
    </lineage>
</organism>
<evidence type="ECO:0000313" key="1">
    <source>
        <dbReference type="EMBL" id="KAF2833105.1"/>
    </source>
</evidence>
<dbReference type="AlphaFoldDB" id="A0A6A7AKH8"/>
<name>A0A6A7AKH8_9PLEO</name>
<gene>
    <name evidence="1" type="ORF">CC86DRAFT_376336</name>
</gene>
<accession>A0A6A7AKH8</accession>
<dbReference type="EMBL" id="MU006216">
    <property type="protein sequence ID" value="KAF2833105.1"/>
    <property type="molecule type" value="Genomic_DNA"/>
</dbReference>